<comment type="caution">
    <text evidence="3">The sequence shown here is derived from an EMBL/GenBank/DDBJ whole genome shotgun (WGS) entry which is preliminary data.</text>
</comment>
<dbReference type="InterPro" id="IPR036597">
    <property type="entry name" value="Fido-like_dom_sf"/>
</dbReference>
<dbReference type="InterPro" id="IPR003812">
    <property type="entry name" value="Fido"/>
</dbReference>
<dbReference type="PROSITE" id="PS51459">
    <property type="entry name" value="FIDO"/>
    <property type="match status" value="1"/>
</dbReference>
<evidence type="ECO:0000313" key="4">
    <source>
        <dbReference type="Proteomes" id="UP000016543"/>
    </source>
</evidence>
<organism evidence="3 4">
    <name type="scientific">Idiomarina baltica OS145</name>
    <dbReference type="NCBI Taxonomy" id="314276"/>
    <lineage>
        <taxon>Bacteria</taxon>
        <taxon>Pseudomonadati</taxon>
        <taxon>Pseudomonadota</taxon>
        <taxon>Gammaproteobacteria</taxon>
        <taxon>Alteromonadales</taxon>
        <taxon>Idiomarinaceae</taxon>
        <taxon>Idiomarina</taxon>
    </lineage>
</organism>
<keyword evidence="1" id="KW-1133">Transmembrane helix</keyword>
<keyword evidence="1" id="KW-0812">Transmembrane</keyword>
<accession>A0ABM9WLE6</accession>
<name>A0ABM9WLE6_9GAMM</name>
<dbReference type="Gene3D" id="1.10.3290.10">
    <property type="entry name" value="Fido-like domain"/>
    <property type="match status" value="1"/>
</dbReference>
<evidence type="ECO:0000256" key="1">
    <source>
        <dbReference type="SAM" id="Phobius"/>
    </source>
</evidence>
<dbReference type="Pfam" id="PF02661">
    <property type="entry name" value="Fic"/>
    <property type="match status" value="1"/>
</dbReference>
<reference evidence="3 4" key="1">
    <citation type="submission" date="2006-01" db="EMBL/GenBank/DDBJ databases">
        <authorList>
            <person name="Brettar I."/>
            <person name="Hofle M."/>
            <person name="Ferriera S."/>
            <person name="Johnson J."/>
            <person name="Kravitz S."/>
            <person name="Halpern A."/>
            <person name="Remington K."/>
            <person name="Beeson K."/>
            <person name="Tran B."/>
            <person name="Rogers Y.-H."/>
            <person name="Friedman R."/>
            <person name="Venter J.C."/>
        </authorList>
    </citation>
    <scope>NUCLEOTIDE SEQUENCE [LARGE SCALE GENOMIC DNA]</scope>
    <source>
        <strain evidence="3 4">OS145</strain>
    </source>
</reference>
<feature type="transmembrane region" description="Helical" evidence="1">
    <location>
        <begin position="12"/>
        <end position="35"/>
    </location>
</feature>
<proteinExistence type="predicted"/>
<keyword evidence="4" id="KW-1185">Reference proteome</keyword>
<dbReference type="SUPFAM" id="SSF140931">
    <property type="entry name" value="Fic-like"/>
    <property type="match status" value="1"/>
</dbReference>
<keyword evidence="1" id="KW-0472">Membrane</keyword>
<protein>
    <recommendedName>
        <fullName evidence="2">Fido domain-containing protein</fullName>
    </recommendedName>
</protein>
<dbReference type="EMBL" id="AAMX01000012">
    <property type="protein sequence ID" value="EAQ31737.1"/>
    <property type="molecule type" value="Genomic_DNA"/>
</dbReference>
<dbReference type="PANTHER" id="PTHR13504">
    <property type="entry name" value="FIDO DOMAIN-CONTAINING PROTEIN DDB_G0283145"/>
    <property type="match status" value="1"/>
</dbReference>
<dbReference type="Proteomes" id="UP000016543">
    <property type="component" value="Unassembled WGS sequence"/>
</dbReference>
<gene>
    <name evidence="3" type="ORF">OS145_06534</name>
</gene>
<sequence>MATIEKFTTDNWIALVAIIIPIFLGWLGNIHLWLWSLIKKHLIDRKIEVVSPSFDHRLSYLNKQMKACSFLGSNGKLSIRSLLDNHRALLQGTPGRPGELRENKVYIKCYKIDDSTGGTTLVSEKENITNLLPAEEVNLTLSDIIRDWNKKVAKVKAYGRKDKIEFVSRFHIYFEMIHPFVDGNGRIGRRLLEEQLSYLFEKIISFDPEIKSYHKSIELGIKGDESELRQLVLQQVNANA</sequence>
<evidence type="ECO:0000313" key="3">
    <source>
        <dbReference type="EMBL" id="EAQ31737.1"/>
    </source>
</evidence>
<feature type="domain" description="Fido" evidence="2">
    <location>
        <begin position="77"/>
        <end position="234"/>
    </location>
</feature>
<dbReference type="PANTHER" id="PTHR13504:SF38">
    <property type="entry name" value="FIDO DOMAIN-CONTAINING PROTEIN"/>
    <property type="match status" value="1"/>
</dbReference>
<dbReference type="InterPro" id="IPR040198">
    <property type="entry name" value="Fido_containing"/>
</dbReference>
<evidence type="ECO:0000259" key="2">
    <source>
        <dbReference type="PROSITE" id="PS51459"/>
    </source>
</evidence>
<dbReference type="RefSeq" id="WP_006955881.1">
    <property type="nucleotide sequence ID" value="NZ_CH672406.1"/>
</dbReference>